<name>A0A923SEF7_9FLAO</name>
<gene>
    <name evidence="3" type="ORF">H8R25_03365</name>
</gene>
<dbReference type="SMART" id="SM00897">
    <property type="entry name" value="FIST"/>
    <property type="match status" value="1"/>
</dbReference>
<keyword evidence="4" id="KW-1185">Reference proteome</keyword>
<proteinExistence type="predicted"/>
<comment type="caution">
    <text evidence="3">The sequence shown here is derived from an EMBL/GenBank/DDBJ whole genome shotgun (WGS) entry which is preliminary data.</text>
</comment>
<sequence>MKIIQASKIGTQNWKYFQEKIILNNPLVLVFGNRYLLEKEEVIKGIREEFPYEHIVFGSTAGEILCCNVNDNSISVTAIELEKSSFVVERDNILNYDKNANALGEALYKKIPKDNLKHLFVLSEGSFVNGSSLINGLEKGIDSLVSITGGMCGDDARFEKTVASYKEDPKEGEVLLIGFYGESLEVSYASFGGWIPFGPERVITKAEANVLYEIDGQPALDLYKKYLGDKAKELPQASLLYPLNVTPEGKSAPVVRTILKINNDDHSMTLAGDVPVNSKVQLMMASVDGIAGGAQVAAEFAMKDRVNAPELAILVSCIGRKLVMDQRVEEEIEEVRDAIGSKVPMTGFYSYGEMAPFNGSTACQLHNQTMTLTLISE</sequence>
<organism evidence="3 4">
    <name type="scientific">Flavobacterium muglaense</name>
    <dbReference type="NCBI Taxonomy" id="2764716"/>
    <lineage>
        <taxon>Bacteria</taxon>
        <taxon>Pseudomonadati</taxon>
        <taxon>Bacteroidota</taxon>
        <taxon>Flavobacteriia</taxon>
        <taxon>Flavobacteriales</taxon>
        <taxon>Flavobacteriaceae</taxon>
        <taxon>Flavobacterium</taxon>
    </lineage>
</organism>
<dbReference type="Pfam" id="PF08495">
    <property type="entry name" value="FIST"/>
    <property type="match status" value="1"/>
</dbReference>
<dbReference type="AlphaFoldDB" id="A0A923SEF7"/>
<evidence type="ECO:0000259" key="2">
    <source>
        <dbReference type="SMART" id="SM01204"/>
    </source>
</evidence>
<dbReference type="RefSeq" id="WP_187017166.1">
    <property type="nucleotide sequence ID" value="NZ_JACRUK010000004.1"/>
</dbReference>
<evidence type="ECO:0000313" key="3">
    <source>
        <dbReference type="EMBL" id="MBC5843476.1"/>
    </source>
</evidence>
<evidence type="ECO:0000259" key="1">
    <source>
        <dbReference type="SMART" id="SM00897"/>
    </source>
</evidence>
<dbReference type="PANTHER" id="PTHR40252:SF2">
    <property type="entry name" value="BLR0328 PROTEIN"/>
    <property type="match status" value="1"/>
</dbReference>
<evidence type="ECO:0000313" key="4">
    <source>
        <dbReference type="Proteomes" id="UP000641454"/>
    </source>
</evidence>
<dbReference type="Proteomes" id="UP000641454">
    <property type="component" value="Unassembled WGS sequence"/>
</dbReference>
<dbReference type="InterPro" id="IPR013702">
    <property type="entry name" value="FIST_domain_N"/>
</dbReference>
<dbReference type="InterPro" id="IPR019494">
    <property type="entry name" value="FIST_C"/>
</dbReference>
<feature type="domain" description="FIST" evidence="1">
    <location>
        <begin position="25"/>
        <end position="218"/>
    </location>
</feature>
<dbReference type="EMBL" id="JACRUL010000004">
    <property type="protein sequence ID" value="MBC5843476.1"/>
    <property type="molecule type" value="Genomic_DNA"/>
</dbReference>
<reference evidence="3 4" key="1">
    <citation type="submission" date="2020-08" db="EMBL/GenBank/DDBJ databases">
        <title>Description of novel Flavobacterium F-392 isolate.</title>
        <authorList>
            <person name="Saticioglu I.B."/>
            <person name="Duman M."/>
            <person name="Altun S."/>
        </authorList>
    </citation>
    <scope>NUCLEOTIDE SEQUENCE [LARGE SCALE GENOMIC DNA]</scope>
    <source>
        <strain evidence="3 4">F-392</strain>
    </source>
</reference>
<accession>A0A923SEF7</accession>
<feature type="domain" description="FIST C-domain" evidence="2">
    <location>
        <begin position="219"/>
        <end position="357"/>
    </location>
</feature>
<dbReference type="PANTHER" id="PTHR40252">
    <property type="entry name" value="BLR0328 PROTEIN"/>
    <property type="match status" value="1"/>
</dbReference>
<dbReference type="Pfam" id="PF10442">
    <property type="entry name" value="FIST_C"/>
    <property type="match status" value="1"/>
</dbReference>
<dbReference type="SMART" id="SM01204">
    <property type="entry name" value="FIST_C"/>
    <property type="match status" value="1"/>
</dbReference>
<protein>
    <submittedName>
        <fullName evidence="3">FIST C-terminal domain-containing protein</fullName>
    </submittedName>
</protein>